<proteinExistence type="inferred from homology"/>
<dbReference type="PROSITE" id="PS00383">
    <property type="entry name" value="TYR_PHOSPHATASE_1"/>
    <property type="match status" value="1"/>
</dbReference>
<dbReference type="Gene3D" id="3.90.190.10">
    <property type="entry name" value="Protein tyrosine phosphatase superfamily"/>
    <property type="match status" value="1"/>
</dbReference>
<dbReference type="Pfam" id="PF00782">
    <property type="entry name" value="DSPc"/>
    <property type="match status" value="1"/>
</dbReference>
<evidence type="ECO:0000256" key="3">
    <source>
        <dbReference type="ARBA" id="ARBA00022912"/>
    </source>
</evidence>
<feature type="domain" description="Tyrosine-protein phosphatase" evidence="6">
    <location>
        <begin position="10"/>
        <end position="158"/>
    </location>
</feature>
<evidence type="ECO:0000256" key="5">
    <source>
        <dbReference type="ARBA" id="ARBA00048336"/>
    </source>
</evidence>
<dbReference type="InterPro" id="IPR036047">
    <property type="entry name" value="F-box-like_dom_sf"/>
</dbReference>
<comment type="catalytic activity">
    <reaction evidence="5">
        <text>O-phospho-L-threonyl-[protein] + H2O = L-threonyl-[protein] + phosphate</text>
        <dbReference type="Rhea" id="RHEA:47004"/>
        <dbReference type="Rhea" id="RHEA-COMP:11060"/>
        <dbReference type="Rhea" id="RHEA-COMP:11605"/>
        <dbReference type="ChEBI" id="CHEBI:15377"/>
        <dbReference type="ChEBI" id="CHEBI:30013"/>
        <dbReference type="ChEBI" id="CHEBI:43474"/>
        <dbReference type="ChEBI" id="CHEBI:61977"/>
        <dbReference type="EC" id="3.1.3.16"/>
    </reaction>
</comment>
<dbReference type="CDD" id="cd14498">
    <property type="entry name" value="DSP"/>
    <property type="match status" value="1"/>
</dbReference>
<dbReference type="InterPro" id="IPR036770">
    <property type="entry name" value="Ankyrin_rpt-contain_sf"/>
</dbReference>
<evidence type="ECO:0000259" key="7">
    <source>
        <dbReference type="PROSITE" id="PS50056"/>
    </source>
</evidence>
<dbReference type="EMBL" id="JAJKBJ010000003">
    <property type="protein sequence ID" value="MCL9683389.1"/>
    <property type="molecule type" value="Genomic_DNA"/>
</dbReference>
<accession>A0A9X2I9K3</accession>
<evidence type="ECO:0000259" key="6">
    <source>
        <dbReference type="PROSITE" id="PS50054"/>
    </source>
</evidence>
<evidence type="ECO:0000256" key="4">
    <source>
        <dbReference type="ARBA" id="ARBA00047761"/>
    </source>
</evidence>
<keyword evidence="9" id="KW-1185">Reference proteome</keyword>
<dbReference type="InterPro" id="IPR000340">
    <property type="entry name" value="Dual-sp_phosphatase_cat-dom"/>
</dbReference>
<comment type="similarity">
    <text evidence="1">Belongs to the protein-tyrosine phosphatase family. Non-receptor class dual specificity subfamily.</text>
</comment>
<dbReference type="InterPro" id="IPR016130">
    <property type="entry name" value="Tyr_Pase_AS"/>
</dbReference>
<comment type="caution">
    <text evidence="8">The sequence shown here is derived from an EMBL/GenBank/DDBJ whole genome shotgun (WGS) entry which is preliminary data.</text>
</comment>
<dbReference type="GO" id="GO:0004722">
    <property type="term" value="F:protein serine/threonine phosphatase activity"/>
    <property type="evidence" value="ECO:0007669"/>
    <property type="project" value="UniProtKB-EC"/>
</dbReference>
<evidence type="ECO:0000256" key="2">
    <source>
        <dbReference type="ARBA" id="ARBA00022801"/>
    </source>
</evidence>
<dbReference type="SUPFAM" id="SSF81383">
    <property type="entry name" value="F-box domain"/>
    <property type="match status" value="1"/>
</dbReference>
<dbReference type="PANTHER" id="PTHR45948">
    <property type="entry name" value="DUAL SPECIFICITY PROTEIN PHOSPHATASE DDB_G0269404-RELATED"/>
    <property type="match status" value="1"/>
</dbReference>
<dbReference type="PROSITE" id="PS50056">
    <property type="entry name" value="TYR_PHOSPHATASE_2"/>
    <property type="match status" value="1"/>
</dbReference>
<comment type="catalytic activity">
    <reaction evidence="4">
        <text>O-phospho-L-seryl-[protein] + H2O = L-seryl-[protein] + phosphate</text>
        <dbReference type="Rhea" id="RHEA:20629"/>
        <dbReference type="Rhea" id="RHEA-COMP:9863"/>
        <dbReference type="Rhea" id="RHEA-COMP:11604"/>
        <dbReference type="ChEBI" id="CHEBI:15377"/>
        <dbReference type="ChEBI" id="CHEBI:29999"/>
        <dbReference type="ChEBI" id="CHEBI:43474"/>
        <dbReference type="ChEBI" id="CHEBI:83421"/>
        <dbReference type="EC" id="3.1.3.16"/>
    </reaction>
</comment>
<dbReference type="InterPro" id="IPR000387">
    <property type="entry name" value="Tyr_Pase_dom"/>
</dbReference>
<dbReference type="AlphaFoldDB" id="A0A9X2I9K3"/>
<evidence type="ECO:0000256" key="1">
    <source>
        <dbReference type="ARBA" id="ARBA00008601"/>
    </source>
</evidence>
<dbReference type="InterPro" id="IPR002110">
    <property type="entry name" value="Ankyrin_rpt"/>
</dbReference>
<dbReference type="SUPFAM" id="SSF52799">
    <property type="entry name" value="(Phosphotyrosine protein) phosphatases II"/>
    <property type="match status" value="1"/>
</dbReference>
<dbReference type="GO" id="GO:0005829">
    <property type="term" value="C:cytosol"/>
    <property type="evidence" value="ECO:0007669"/>
    <property type="project" value="TreeGrafter"/>
</dbReference>
<dbReference type="RefSeq" id="WP_250419279.1">
    <property type="nucleotide sequence ID" value="NZ_JAJKBJ010000003.1"/>
</dbReference>
<dbReference type="InterPro" id="IPR029021">
    <property type="entry name" value="Prot-tyrosine_phosphatase-like"/>
</dbReference>
<dbReference type="SUPFAM" id="SSF140860">
    <property type="entry name" value="Pseudo ankyrin repeat-like"/>
    <property type="match status" value="1"/>
</dbReference>
<evidence type="ECO:0000313" key="9">
    <source>
        <dbReference type="Proteomes" id="UP001139721"/>
    </source>
</evidence>
<protein>
    <submittedName>
        <fullName evidence="8">Dual specificity protein phosphatase family protein</fullName>
    </submittedName>
</protein>
<dbReference type="GO" id="GO:0004725">
    <property type="term" value="F:protein tyrosine phosphatase activity"/>
    <property type="evidence" value="ECO:0007669"/>
    <property type="project" value="TreeGrafter"/>
</dbReference>
<name>A0A9X2I9K3_9GAMM</name>
<evidence type="ECO:0000313" key="8">
    <source>
        <dbReference type="EMBL" id="MCL9683389.1"/>
    </source>
</evidence>
<gene>
    <name evidence="8" type="ORF">LOX96_04735</name>
</gene>
<dbReference type="SMART" id="SM00195">
    <property type="entry name" value="DSPc"/>
    <property type="match status" value="1"/>
</dbReference>
<dbReference type="PANTHER" id="PTHR45948:SF2">
    <property type="entry name" value="DUAL SPECIFICITY PROTEIN PHOSPHATASE"/>
    <property type="match status" value="1"/>
</dbReference>
<dbReference type="Pfam" id="PF13606">
    <property type="entry name" value="Ank_3"/>
    <property type="match status" value="1"/>
</dbReference>
<dbReference type="Gene3D" id="1.25.40.20">
    <property type="entry name" value="Ankyrin repeat-containing domain"/>
    <property type="match status" value="1"/>
</dbReference>
<feature type="domain" description="Tyrosine specific protein phosphatases" evidence="7">
    <location>
        <begin position="73"/>
        <end position="136"/>
    </location>
</feature>
<keyword evidence="2" id="KW-0378">Hydrolase</keyword>
<dbReference type="PROSITE" id="PS50054">
    <property type="entry name" value="TYR_PHOSPHATASE_DUAL"/>
    <property type="match status" value="1"/>
</dbReference>
<sequence length="436" mass="49783">MYSLFEQLSYPSEIKDYLFLSSVDSLENHRFLTKKKITHVISVMENPPRLQDNFPDIQQLVIPIPDSKDIDLTVYFESVFLFVKDTEPHQKRILIHCEKGISRSASFVIACLMYERHCQGTIVNYETTLLSVIKERAIVAPNPGFAQQLKRLAHDLNEQLSSLQRQPLTTQYLIEQFLTPRELCQLSGTNRFFYDQISFRINDIWKKHLSRDFPIVAKDLQFFCDNEISLKNIYLACNYFKKVGLPKITLPYLLGYLGNAELALSVLQGEEALLQLLAGAVHGFQLGVIKLHLSESASIKAVQTLLEHATAANNLPLLNYLDGKFSQISWNFVNANGNNLLHTAAHYGSYEVFVFLVETKQLDPYQLNNANSNLLASLSYSRNPRLIEYIHMHLSSLNPLHANNANITPYQIAEKNNNQIILEAYNSWPAALCLKM</sequence>
<organism evidence="8 9">
    <name type="scientific">Legionella maioricensis</name>
    <dbReference type="NCBI Taxonomy" id="2896528"/>
    <lineage>
        <taxon>Bacteria</taxon>
        <taxon>Pseudomonadati</taxon>
        <taxon>Pseudomonadota</taxon>
        <taxon>Gammaproteobacteria</taxon>
        <taxon>Legionellales</taxon>
        <taxon>Legionellaceae</taxon>
        <taxon>Legionella</taxon>
    </lineage>
</organism>
<dbReference type="InterPro" id="IPR020422">
    <property type="entry name" value="TYR_PHOSPHATASE_DUAL_dom"/>
</dbReference>
<dbReference type="Proteomes" id="UP001139721">
    <property type="component" value="Unassembled WGS sequence"/>
</dbReference>
<keyword evidence="3" id="KW-0904">Protein phosphatase</keyword>
<dbReference type="GO" id="GO:0007165">
    <property type="term" value="P:signal transduction"/>
    <property type="evidence" value="ECO:0007669"/>
    <property type="project" value="TreeGrafter"/>
</dbReference>
<reference evidence="8" key="1">
    <citation type="submission" date="2021-11" db="EMBL/GenBank/DDBJ databases">
        <title>Legionella maioricencis sp. nov., a new species isolated from hot water samples in Mallorca.</title>
        <authorList>
            <person name="Crespi S."/>
            <person name="Drasar V."/>
            <person name="Salva-Serra F."/>
            <person name="Jaen-Luchoro D."/>
            <person name="Pineiro-Iglesias B."/>
            <person name="Aliaga F."/>
            <person name="Fernandez-Juarez V."/>
            <person name="Coll G."/>
            <person name="Moore E.R.B."/>
            <person name="Bennasar-Figueras A."/>
        </authorList>
    </citation>
    <scope>NUCLEOTIDE SEQUENCE</scope>
    <source>
        <strain evidence="8">HCPI-6</strain>
    </source>
</reference>